<dbReference type="Proteomes" id="UP000572635">
    <property type="component" value="Unassembled WGS sequence"/>
</dbReference>
<dbReference type="Pfam" id="PF02517">
    <property type="entry name" value="Rce1-like"/>
    <property type="match status" value="1"/>
</dbReference>
<comment type="caution">
    <text evidence="4">The sequence shown here is derived from an EMBL/GenBank/DDBJ whole genome shotgun (WGS) entry which is preliminary data.</text>
</comment>
<keyword evidence="4" id="KW-0378">Hydrolase</keyword>
<dbReference type="AlphaFoldDB" id="A0A7W8QRI3"/>
<evidence type="ECO:0000259" key="3">
    <source>
        <dbReference type="Pfam" id="PF02517"/>
    </source>
</evidence>
<gene>
    <name evidence="4" type="ORF">HDA36_004873</name>
</gene>
<keyword evidence="2" id="KW-0812">Transmembrane</keyword>
<feature type="transmembrane region" description="Helical" evidence="2">
    <location>
        <begin position="57"/>
        <end position="76"/>
    </location>
</feature>
<dbReference type="GO" id="GO:0004175">
    <property type="term" value="F:endopeptidase activity"/>
    <property type="evidence" value="ECO:0007669"/>
    <property type="project" value="UniProtKB-ARBA"/>
</dbReference>
<keyword evidence="2" id="KW-1133">Transmembrane helix</keyword>
<evidence type="ECO:0000256" key="1">
    <source>
        <dbReference type="SAM" id="MobiDB-lite"/>
    </source>
</evidence>
<reference evidence="4 5" key="1">
    <citation type="submission" date="2020-08" db="EMBL/GenBank/DDBJ databases">
        <title>Sequencing the genomes of 1000 actinobacteria strains.</title>
        <authorList>
            <person name="Klenk H.-P."/>
        </authorList>
    </citation>
    <scope>NUCLEOTIDE SEQUENCE [LARGE SCALE GENOMIC DNA]</scope>
    <source>
        <strain evidence="4 5">DSM 44551</strain>
    </source>
</reference>
<feature type="region of interest" description="Disordered" evidence="1">
    <location>
        <begin position="298"/>
        <end position="372"/>
    </location>
</feature>
<protein>
    <submittedName>
        <fullName evidence="4">Membrane protease YdiL (CAAX protease family)</fullName>
    </submittedName>
</protein>
<feature type="domain" description="CAAX prenyl protease 2/Lysostaphin resistance protein A-like" evidence="3">
    <location>
        <begin position="143"/>
        <end position="247"/>
    </location>
</feature>
<sequence>MARTWRFRWWIPPLALVTAVLLILLTQVVLLLAGNVAALLGGRTPTADSPLGAEIPDLAFMLIVLATMTPIVFFVARVVQWRRVGGLFSVEGRMRWGWLGTCFLVALPVLAAYLGVLYVLQLAGGSGEAFVGPFVGAERFLPALAVILLLVPFQASAEEFALRGFLMQLVGSYGRGAAERRGGSPVSRLLRTPLLGILVSGTVFTLLHDYHGWALADVAVFGVAMAWLTWYTGGLEAAIALHVVHNLAAFTLSAFEGTLAEAATGGGSWEGVVGTATEAVLFCSAVVLLARRRGLRRTAPGDPDAVQAPPERRRLPHWVMRPSPVQDPAGAERPGVHGSHFQTPPGPQQGPYGPPYGGYGPPYGGGTAHPGR</sequence>
<evidence type="ECO:0000313" key="5">
    <source>
        <dbReference type="Proteomes" id="UP000572635"/>
    </source>
</evidence>
<feature type="transmembrane region" description="Helical" evidence="2">
    <location>
        <begin position="267"/>
        <end position="290"/>
    </location>
</feature>
<feature type="transmembrane region" description="Helical" evidence="2">
    <location>
        <begin position="96"/>
        <end position="120"/>
    </location>
</feature>
<feature type="compositionally biased region" description="Pro residues" evidence="1">
    <location>
        <begin position="344"/>
        <end position="354"/>
    </location>
</feature>
<evidence type="ECO:0000313" key="4">
    <source>
        <dbReference type="EMBL" id="MBB5434789.1"/>
    </source>
</evidence>
<accession>A0A7W8QRI3</accession>
<dbReference type="EMBL" id="JACHDB010000001">
    <property type="protein sequence ID" value="MBB5434789.1"/>
    <property type="molecule type" value="Genomic_DNA"/>
</dbReference>
<name>A0A7W8QRI3_9ACTN</name>
<feature type="transmembrane region" description="Helical" evidence="2">
    <location>
        <begin position="213"/>
        <end position="230"/>
    </location>
</feature>
<feature type="compositionally biased region" description="Gly residues" evidence="1">
    <location>
        <begin position="355"/>
        <end position="372"/>
    </location>
</feature>
<keyword evidence="5" id="KW-1185">Reference proteome</keyword>
<evidence type="ECO:0000256" key="2">
    <source>
        <dbReference type="SAM" id="Phobius"/>
    </source>
</evidence>
<keyword evidence="2" id="KW-0472">Membrane</keyword>
<feature type="transmembrane region" description="Helical" evidence="2">
    <location>
        <begin position="140"/>
        <end position="157"/>
    </location>
</feature>
<dbReference type="InterPro" id="IPR003675">
    <property type="entry name" value="Rce1/LyrA-like_dom"/>
</dbReference>
<keyword evidence="4" id="KW-0645">Protease</keyword>
<proteinExistence type="predicted"/>
<organism evidence="4 5">
    <name type="scientific">Nocardiopsis composta</name>
    <dbReference type="NCBI Taxonomy" id="157465"/>
    <lineage>
        <taxon>Bacteria</taxon>
        <taxon>Bacillati</taxon>
        <taxon>Actinomycetota</taxon>
        <taxon>Actinomycetes</taxon>
        <taxon>Streptosporangiales</taxon>
        <taxon>Nocardiopsidaceae</taxon>
        <taxon>Nocardiopsis</taxon>
    </lineage>
</organism>
<dbReference type="RefSeq" id="WP_246528341.1">
    <property type="nucleotide sequence ID" value="NZ_BAAAJD010000036.1"/>
</dbReference>
<dbReference type="GO" id="GO:0080120">
    <property type="term" value="P:CAAX-box protein maturation"/>
    <property type="evidence" value="ECO:0007669"/>
    <property type="project" value="UniProtKB-ARBA"/>
</dbReference>
<dbReference type="GO" id="GO:0006508">
    <property type="term" value="P:proteolysis"/>
    <property type="evidence" value="ECO:0007669"/>
    <property type="project" value="UniProtKB-KW"/>
</dbReference>